<reference evidence="10" key="1">
    <citation type="submission" date="2025-08" db="UniProtKB">
        <authorList>
            <consortium name="RefSeq"/>
        </authorList>
    </citation>
    <scope>IDENTIFICATION</scope>
    <source>
        <tissue evidence="10">Gonads</tissue>
    </source>
</reference>
<evidence type="ECO:0000256" key="5">
    <source>
        <dbReference type="ARBA" id="ARBA00022989"/>
    </source>
</evidence>
<protein>
    <submittedName>
        <fullName evidence="10">Sodium/potassium-transporting ATPase subunit beta-2</fullName>
    </submittedName>
</protein>
<dbReference type="RefSeq" id="XP_013387265.1">
    <property type="nucleotide sequence ID" value="XM_013531811.1"/>
</dbReference>
<dbReference type="Gene3D" id="2.60.40.1660">
    <property type="entry name" value="Na, k-atpase alpha subunit"/>
    <property type="match status" value="1"/>
</dbReference>
<dbReference type="InterPro" id="IPR038702">
    <property type="entry name" value="Na/K_ATPase_sub_beta_sf"/>
</dbReference>
<organism evidence="9 10">
    <name type="scientific">Lingula anatina</name>
    <name type="common">Brachiopod</name>
    <name type="synonym">Lingula unguis</name>
    <dbReference type="NCBI Taxonomy" id="7574"/>
    <lineage>
        <taxon>Eukaryota</taxon>
        <taxon>Metazoa</taxon>
        <taxon>Spiralia</taxon>
        <taxon>Lophotrochozoa</taxon>
        <taxon>Brachiopoda</taxon>
        <taxon>Linguliformea</taxon>
        <taxon>Lingulata</taxon>
        <taxon>Lingulida</taxon>
        <taxon>Linguloidea</taxon>
        <taxon>Lingulidae</taxon>
        <taxon>Lingula</taxon>
    </lineage>
</organism>
<comment type="subcellular location">
    <subcellularLocation>
        <location evidence="1">Membrane</location>
        <topology evidence="1">Single-pass type II membrane protein</topology>
    </subcellularLocation>
</comment>
<dbReference type="GO" id="GO:1990573">
    <property type="term" value="P:potassium ion import across plasma membrane"/>
    <property type="evidence" value="ECO:0007669"/>
    <property type="project" value="TreeGrafter"/>
</dbReference>
<dbReference type="GO" id="GO:0005890">
    <property type="term" value="C:sodium:potassium-exchanging ATPase complex"/>
    <property type="evidence" value="ECO:0007669"/>
    <property type="project" value="InterPro"/>
</dbReference>
<dbReference type="GO" id="GO:0036376">
    <property type="term" value="P:sodium ion export across plasma membrane"/>
    <property type="evidence" value="ECO:0007669"/>
    <property type="project" value="TreeGrafter"/>
</dbReference>
<dbReference type="PANTHER" id="PTHR11523:SF28">
    <property type="entry name" value="NA_K-ATPASE BETA SUBUNIT ISOFORM 4-RELATED"/>
    <property type="match status" value="1"/>
</dbReference>
<dbReference type="Pfam" id="PF00287">
    <property type="entry name" value="Na_K-ATPase"/>
    <property type="match status" value="1"/>
</dbReference>
<feature type="region of interest" description="Disordered" evidence="7">
    <location>
        <begin position="1"/>
        <end position="31"/>
    </location>
</feature>
<keyword evidence="9" id="KW-1185">Reference proteome</keyword>
<dbReference type="GO" id="GO:0006883">
    <property type="term" value="P:intracellular sodium ion homeostasis"/>
    <property type="evidence" value="ECO:0007669"/>
    <property type="project" value="TreeGrafter"/>
</dbReference>
<keyword evidence="4" id="KW-0735">Signal-anchor</keyword>
<dbReference type="AlphaFoldDB" id="A0A1S3HMG8"/>
<dbReference type="InterPro" id="IPR000402">
    <property type="entry name" value="Na/K_ATPase_sub_beta"/>
</dbReference>
<dbReference type="OMA" id="HIHYWVP"/>
<evidence type="ECO:0000313" key="9">
    <source>
        <dbReference type="Proteomes" id="UP000085678"/>
    </source>
</evidence>
<keyword evidence="5 8" id="KW-1133">Transmembrane helix</keyword>
<evidence type="ECO:0000256" key="3">
    <source>
        <dbReference type="ARBA" id="ARBA00022692"/>
    </source>
</evidence>
<dbReference type="GO" id="GO:0030007">
    <property type="term" value="P:intracellular potassium ion homeostasis"/>
    <property type="evidence" value="ECO:0007669"/>
    <property type="project" value="TreeGrafter"/>
</dbReference>
<keyword evidence="3 8" id="KW-0812">Transmembrane</keyword>
<dbReference type="InParanoid" id="A0A1S3HMG8"/>
<keyword evidence="6 8" id="KW-0472">Membrane</keyword>
<dbReference type="GO" id="GO:0001671">
    <property type="term" value="F:ATPase activator activity"/>
    <property type="evidence" value="ECO:0007669"/>
    <property type="project" value="TreeGrafter"/>
</dbReference>
<name>A0A1S3HMG8_LINAN</name>
<sequence length="292" mass="32890">MSSQPDSAELQPFRDDTDRPPETKSDEDDTAARKRQRRVVIFIIVVAAVVLVVIAVIVIGVVLGLLLNQAEASLELITRGIEDEKSTLIRYDQEQENTFKTATDLIQGVLKGYDLDELSDKAKANLVDCNDTTGAQPGKSCIFSIDKLGEKCTENRKFGYPEGAPCILLRFSAPVHWTPDPYVKTDIEYDNMVRQLNQSGLDLPLPGDIPVTCTGQYPVDQELLTSRVQYWPKRGFEGYYFPRTTEEEYMDPLLMVQFKKPTLGVVIMIECTAWAKNIFKGKNKVQFELLVD</sequence>
<dbReference type="KEGG" id="lak:106156532"/>
<evidence type="ECO:0000256" key="1">
    <source>
        <dbReference type="ARBA" id="ARBA00004606"/>
    </source>
</evidence>
<feature type="compositionally biased region" description="Basic and acidic residues" evidence="7">
    <location>
        <begin position="12"/>
        <end position="24"/>
    </location>
</feature>
<evidence type="ECO:0000256" key="8">
    <source>
        <dbReference type="SAM" id="Phobius"/>
    </source>
</evidence>
<dbReference type="GeneID" id="106156532"/>
<evidence type="ECO:0000256" key="7">
    <source>
        <dbReference type="SAM" id="MobiDB-lite"/>
    </source>
</evidence>
<comment type="similarity">
    <text evidence="2">Belongs to the X(+)/potassium ATPases subunit beta family.</text>
</comment>
<gene>
    <name evidence="10" type="primary">LOC106156532</name>
</gene>
<dbReference type="PANTHER" id="PTHR11523">
    <property type="entry name" value="SODIUM/POTASSIUM-DEPENDENT ATPASE BETA SUBUNIT"/>
    <property type="match status" value="1"/>
</dbReference>
<dbReference type="Proteomes" id="UP000085678">
    <property type="component" value="Unplaced"/>
</dbReference>
<evidence type="ECO:0000313" key="10">
    <source>
        <dbReference type="RefSeq" id="XP_013387265.1"/>
    </source>
</evidence>
<feature type="transmembrane region" description="Helical" evidence="8">
    <location>
        <begin position="39"/>
        <end position="67"/>
    </location>
</feature>
<evidence type="ECO:0000256" key="6">
    <source>
        <dbReference type="ARBA" id="ARBA00023136"/>
    </source>
</evidence>
<accession>A0A1S3HMG8</accession>
<dbReference type="OrthoDB" id="5912413at2759"/>
<dbReference type="STRING" id="7574.A0A1S3HMG8"/>
<evidence type="ECO:0000256" key="4">
    <source>
        <dbReference type="ARBA" id="ARBA00022968"/>
    </source>
</evidence>
<proteinExistence type="inferred from homology"/>
<evidence type="ECO:0000256" key="2">
    <source>
        <dbReference type="ARBA" id="ARBA00005876"/>
    </source>
</evidence>